<comment type="caution">
    <text evidence="1">The sequence shown here is derived from an EMBL/GenBank/DDBJ whole genome shotgun (WGS) entry which is preliminary data.</text>
</comment>
<keyword evidence="2" id="KW-1185">Reference proteome</keyword>
<sequence>MIDNDIVYTLFSSKIIRRVTPSGTESDICSTTPLHPVGICKSYNDGLMVTLCSCDTPEITSDSYGEVHHIDTSGGIIKTYTHTQDRKRKLFINPSRIAQNKNTDLCVVEYIDREFRSRLVCVSMLSQVRYTYTGQPALTEMFSCNDIACDHHGRILLTDFDNHAVHLLREDGHFLQYVLTEQSPLWGPQCLGLYGNTLWVGCEKGVVRVYKYSDEKC</sequence>
<evidence type="ECO:0008006" key="3">
    <source>
        <dbReference type="Google" id="ProtNLM"/>
    </source>
</evidence>
<organism evidence="1 2">
    <name type="scientific">Pinctada imbricata</name>
    <name type="common">Atlantic pearl-oyster</name>
    <name type="synonym">Pinctada martensii</name>
    <dbReference type="NCBI Taxonomy" id="66713"/>
    <lineage>
        <taxon>Eukaryota</taxon>
        <taxon>Metazoa</taxon>
        <taxon>Spiralia</taxon>
        <taxon>Lophotrochozoa</taxon>
        <taxon>Mollusca</taxon>
        <taxon>Bivalvia</taxon>
        <taxon>Autobranchia</taxon>
        <taxon>Pteriomorphia</taxon>
        <taxon>Pterioida</taxon>
        <taxon>Pterioidea</taxon>
        <taxon>Pteriidae</taxon>
        <taxon>Pinctada</taxon>
    </lineage>
</organism>
<protein>
    <recommendedName>
        <fullName evidence="3">Tripartite motif-containing protein 2</fullName>
    </recommendedName>
</protein>
<dbReference type="SUPFAM" id="SSF63825">
    <property type="entry name" value="YWTD domain"/>
    <property type="match status" value="1"/>
</dbReference>
<gene>
    <name evidence="1" type="ORF">FSP39_007194</name>
</gene>
<evidence type="ECO:0000313" key="1">
    <source>
        <dbReference type="EMBL" id="KAK3105856.1"/>
    </source>
</evidence>
<dbReference type="InterPro" id="IPR011042">
    <property type="entry name" value="6-blade_b-propeller_TolB-like"/>
</dbReference>
<evidence type="ECO:0000313" key="2">
    <source>
        <dbReference type="Proteomes" id="UP001186944"/>
    </source>
</evidence>
<dbReference type="AlphaFoldDB" id="A0AA88YJ81"/>
<proteinExistence type="predicted"/>
<accession>A0AA88YJ81</accession>
<reference evidence="1" key="1">
    <citation type="submission" date="2019-08" db="EMBL/GenBank/DDBJ databases">
        <title>The improved chromosome-level genome for the pearl oyster Pinctada fucata martensii using PacBio sequencing and Hi-C.</title>
        <authorList>
            <person name="Zheng Z."/>
        </authorList>
    </citation>
    <scope>NUCLEOTIDE SEQUENCE</scope>
    <source>
        <strain evidence="1">ZZ-2019</strain>
        <tissue evidence="1">Adductor muscle</tissue>
    </source>
</reference>
<dbReference type="Proteomes" id="UP001186944">
    <property type="component" value="Unassembled WGS sequence"/>
</dbReference>
<name>A0AA88YJ81_PINIB</name>
<dbReference type="Gene3D" id="2.120.10.30">
    <property type="entry name" value="TolB, C-terminal domain"/>
    <property type="match status" value="1"/>
</dbReference>
<dbReference type="EMBL" id="VSWD01000003">
    <property type="protein sequence ID" value="KAK3105856.1"/>
    <property type="molecule type" value="Genomic_DNA"/>
</dbReference>